<feature type="non-terminal residue" evidence="1">
    <location>
        <position position="23"/>
    </location>
</feature>
<protein>
    <submittedName>
        <fullName evidence="1">Class Ib ribonucleoside-diphosphate reductase assembly flavoprotein NrdI</fullName>
    </submittedName>
</protein>
<dbReference type="Gene3D" id="3.40.50.360">
    <property type="match status" value="1"/>
</dbReference>
<dbReference type="AlphaFoldDB" id="A0A9X7G9V5"/>
<gene>
    <name evidence="1" type="ORF">COK98_01110</name>
</gene>
<evidence type="ECO:0000313" key="2">
    <source>
        <dbReference type="Proteomes" id="UP000226257"/>
    </source>
</evidence>
<dbReference type="EMBL" id="NVDQ01000007">
    <property type="protein sequence ID" value="PFV11295.1"/>
    <property type="molecule type" value="Genomic_DNA"/>
</dbReference>
<proteinExistence type="predicted"/>
<accession>A0A9X7G9V5</accession>
<evidence type="ECO:0000313" key="1">
    <source>
        <dbReference type="EMBL" id="PFV11295.1"/>
    </source>
</evidence>
<comment type="caution">
    <text evidence="1">The sequence shown here is derived from an EMBL/GenBank/DDBJ whole genome shotgun (WGS) entry which is preliminary data.</text>
</comment>
<dbReference type="Proteomes" id="UP000226257">
    <property type="component" value="Unassembled WGS sequence"/>
</dbReference>
<sequence length="23" mass="2637">MLVAYDSMTGNVKRFIHKLNMPA</sequence>
<organism evidence="1 2">
    <name type="scientific">Bacillus cereus</name>
    <dbReference type="NCBI Taxonomy" id="1396"/>
    <lineage>
        <taxon>Bacteria</taxon>
        <taxon>Bacillati</taxon>
        <taxon>Bacillota</taxon>
        <taxon>Bacilli</taxon>
        <taxon>Bacillales</taxon>
        <taxon>Bacillaceae</taxon>
        <taxon>Bacillus</taxon>
        <taxon>Bacillus cereus group</taxon>
    </lineage>
</organism>
<dbReference type="InterPro" id="IPR029039">
    <property type="entry name" value="Flavoprotein-like_sf"/>
</dbReference>
<name>A0A9X7G9V5_BACCE</name>
<reference evidence="1 2" key="1">
    <citation type="submission" date="2017-09" db="EMBL/GenBank/DDBJ databases">
        <title>Large-scale bioinformatics analysis of Bacillus genomes uncovers conserved roles of natural products in bacterial physiology.</title>
        <authorList>
            <consortium name="Agbiome Team Llc"/>
            <person name="Bleich R.M."/>
            <person name="Grubbs K.J."/>
            <person name="Santa Maria K.C."/>
            <person name="Allen S.E."/>
            <person name="Farag S."/>
            <person name="Shank E.A."/>
            <person name="Bowers A."/>
        </authorList>
    </citation>
    <scope>NUCLEOTIDE SEQUENCE [LARGE SCALE GENOMIC DNA]</scope>
    <source>
        <strain evidence="1 2">AFS060282</strain>
    </source>
</reference>